<accession>A0A2S0USB7</accession>
<sequence length="456" mass="47196">MVATGSGSDVFIHRLSGNTLSNGLRDSYEGGFGRDTLRLELTSAEWARADVQSDVAAFLVHLAQPLNQFLNPLGLATHFSFSVTSLTVFNIENLQISVNGVLLDPRDEAVTAVLDRINATEYSASVSVDLLANDAVPDRAVSVQLFSNSTLGTLVLTPALGGAAQSATLTFAPNAALQSLAAGQSVSETISYRVTDADGDTSTASITITVVGQNDGATISGISTGAVAEDSTALVSGSLTVSDVDNGEAVFKAASGLTGTYGSFTFNAVSGAWTYDLNDAAANVQALRAGETVSDRITVTSQDGTASQVVVVTITGTNDAPTVAVSPSVGSTTDATVVPGDGDLIPFGNFEGNPTPDFGNSHRLGAANGWTLTGGCRRPERGEQFLHDVGVGSLRRPRGVPQPRRVDAAKHSSAGRPVCRNLRCDYTRGQSGGRGLPDRGTGRRPVGRPAKHQCRT</sequence>
<dbReference type="Proteomes" id="UP000244496">
    <property type="component" value="Plasmid unnamed1"/>
</dbReference>
<dbReference type="Pfam" id="PF17803">
    <property type="entry name" value="Cadherin_4"/>
    <property type="match status" value="1"/>
</dbReference>
<dbReference type="NCBIfam" id="TIGR01965">
    <property type="entry name" value="VCBS_repeat"/>
    <property type="match status" value="2"/>
</dbReference>
<protein>
    <recommendedName>
        <fullName evidence="2">RapA2 cadherin-like domain-containing protein</fullName>
    </recommendedName>
</protein>
<evidence type="ECO:0000313" key="4">
    <source>
        <dbReference type="Proteomes" id="UP000244496"/>
    </source>
</evidence>
<dbReference type="InterPro" id="IPR040853">
    <property type="entry name" value="RapA2_cadherin-like"/>
</dbReference>
<name>A0A2S0USB7_9RHOB</name>
<dbReference type="InterPro" id="IPR013783">
    <property type="entry name" value="Ig-like_fold"/>
</dbReference>
<proteinExistence type="predicted"/>
<dbReference type="KEGG" id="geh:HYN69_19195"/>
<feature type="region of interest" description="Disordered" evidence="1">
    <location>
        <begin position="393"/>
        <end position="456"/>
    </location>
</feature>
<keyword evidence="3" id="KW-0614">Plasmid</keyword>
<dbReference type="EMBL" id="CP028919">
    <property type="protein sequence ID" value="AWB50704.1"/>
    <property type="molecule type" value="Genomic_DNA"/>
</dbReference>
<feature type="domain" description="RapA2 cadherin-like" evidence="2">
    <location>
        <begin position="204"/>
        <end position="275"/>
    </location>
</feature>
<dbReference type="Gene3D" id="2.60.40.10">
    <property type="entry name" value="Immunoglobulins"/>
    <property type="match status" value="1"/>
</dbReference>
<evidence type="ECO:0000259" key="2">
    <source>
        <dbReference type="Pfam" id="PF17803"/>
    </source>
</evidence>
<keyword evidence="4" id="KW-1185">Reference proteome</keyword>
<organism evidence="3 4">
    <name type="scientific">Paragemmobacter aquarius</name>
    <dbReference type="NCBI Taxonomy" id="2169400"/>
    <lineage>
        <taxon>Bacteria</taxon>
        <taxon>Pseudomonadati</taxon>
        <taxon>Pseudomonadota</taxon>
        <taxon>Alphaproteobacteria</taxon>
        <taxon>Rhodobacterales</taxon>
        <taxon>Paracoccaceae</taxon>
        <taxon>Paragemmobacter</taxon>
    </lineage>
</organism>
<dbReference type="AlphaFoldDB" id="A0A2S0USB7"/>
<evidence type="ECO:0000313" key="3">
    <source>
        <dbReference type="EMBL" id="AWB50704.1"/>
    </source>
</evidence>
<evidence type="ECO:0000256" key="1">
    <source>
        <dbReference type="SAM" id="MobiDB-lite"/>
    </source>
</evidence>
<gene>
    <name evidence="3" type="ORF">HYN69_19195</name>
</gene>
<feature type="compositionally biased region" description="Basic residues" evidence="1">
    <location>
        <begin position="445"/>
        <end position="456"/>
    </location>
</feature>
<reference evidence="3 4" key="1">
    <citation type="submission" date="2018-04" db="EMBL/GenBank/DDBJ databases">
        <title>Genome sequencing of Gemmobacter.</title>
        <authorList>
            <person name="Yi H."/>
            <person name="Baek M.-G."/>
        </authorList>
    </citation>
    <scope>NUCLEOTIDE SEQUENCE [LARGE SCALE GENOMIC DNA]</scope>
    <source>
        <strain evidence="3 4">HYN0069</strain>
        <plasmid evidence="4">Plasmid unnamed1</plasmid>
    </source>
</reference>
<geneLocation type="plasmid" evidence="3">
    <name>unnamed1</name>
</geneLocation>
<dbReference type="OrthoDB" id="9773411at2"/>
<dbReference type="InterPro" id="IPR010221">
    <property type="entry name" value="VCBS_dom"/>
</dbReference>